<evidence type="ECO:0000313" key="8">
    <source>
        <dbReference type="EMBL" id="ACR80159.1"/>
    </source>
</evidence>
<dbReference type="GO" id="GO:0009003">
    <property type="term" value="F:signal peptidase activity"/>
    <property type="evidence" value="ECO:0007669"/>
    <property type="project" value="UniProtKB-EC"/>
</dbReference>
<dbReference type="PANTHER" id="PTHR43390:SF1">
    <property type="entry name" value="CHLOROPLAST PROCESSING PEPTIDASE"/>
    <property type="match status" value="1"/>
</dbReference>
<dbReference type="Proteomes" id="UP000002382">
    <property type="component" value="Chromosome"/>
</dbReference>
<comment type="subcellular location">
    <subcellularLocation>
        <location evidence="6">Membrane</location>
        <topology evidence="6">Single-pass type II membrane protein</topology>
    </subcellularLocation>
</comment>
<dbReference type="SUPFAM" id="SSF51306">
    <property type="entry name" value="LexA/Signal peptidase"/>
    <property type="match status" value="1"/>
</dbReference>
<comment type="catalytic activity">
    <reaction evidence="1 6">
        <text>Cleavage of hydrophobic, N-terminal signal or leader sequences from secreted and periplasmic proteins.</text>
        <dbReference type="EC" id="3.4.21.89"/>
    </reaction>
</comment>
<evidence type="ECO:0000256" key="6">
    <source>
        <dbReference type="RuleBase" id="RU362042"/>
    </source>
</evidence>
<evidence type="ECO:0000256" key="5">
    <source>
        <dbReference type="PIRSR" id="PIRSR600223-1"/>
    </source>
</evidence>
<evidence type="ECO:0000256" key="1">
    <source>
        <dbReference type="ARBA" id="ARBA00000677"/>
    </source>
</evidence>
<dbReference type="PROSITE" id="PS00761">
    <property type="entry name" value="SPASE_I_3"/>
    <property type="match status" value="1"/>
</dbReference>
<evidence type="ECO:0000256" key="3">
    <source>
        <dbReference type="ARBA" id="ARBA00013208"/>
    </source>
</evidence>
<dbReference type="PROSITE" id="PS00760">
    <property type="entry name" value="SPASE_I_2"/>
    <property type="match status" value="1"/>
</dbReference>
<evidence type="ECO:0000256" key="2">
    <source>
        <dbReference type="ARBA" id="ARBA00009370"/>
    </source>
</evidence>
<dbReference type="eggNOG" id="COG0681">
    <property type="taxonomic scope" value="Bacteria"/>
</dbReference>
<dbReference type="PANTHER" id="PTHR43390">
    <property type="entry name" value="SIGNAL PEPTIDASE I"/>
    <property type="match status" value="1"/>
</dbReference>
<reference evidence="8 9" key="2">
    <citation type="journal article" date="2011" name="J. Bacteriol.">
        <title>Genome Sequence of Kosmotoga olearia Strain TBF 19.5.1, a Thermophilic Bacterium with a Wide Growth Temperature Range, Isolated from the Troll B Oil Platform in the North Sea.</title>
        <authorList>
            <person name="Swithers K.S."/>
            <person name="Dipippo J.L."/>
            <person name="Bruce D.C."/>
            <person name="Detter C."/>
            <person name="Tapia R."/>
            <person name="Han S."/>
            <person name="Goodwin L.A."/>
            <person name="Han J."/>
            <person name="Woyke T."/>
            <person name="Pitluck S."/>
            <person name="Pennacchio L."/>
            <person name="Nolan M."/>
            <person name="Mikhailova N."/>
            <person name="Land M.L."/>
            <person name="Nesbo C.L."/>
            <person name="Gogarten J.P."/>
            <person name="Noll K.M."/>
        </authorList>
    </citation>
    <scope>NUCLEOTIDE SEQUENCE [LARGE SCALE GENOMIC DNA]</scope>
    <source>
        <strain evidence="9">ATCC BAA-1733 / DSM 21960 / TBF 19.5.1</strain>
    </source>
</reference>
<evidence type="ECO:0000259" key="7">
    <source>
        <dbReference type="Pfam" id="PF10502"/>
    </source>
</evidence>
<keyword evidence="9" id="KW-1185">Reference proteome</keyword>
<dbReference type="InterPro" id="IPR036286">
    <property type="entry name" value="LexA/Signal_pep-like_sf"/>
</dbReference>
<dbReference type="InterPro" id="IPR019758">
    <property type="entry name" value="Pept_S26A_signal_pept_1_CS"/>
</dbReference>
<dbReference type="EC" id="3.4.21.89" evidence="3 6"/>
<dbReference type="KEGG" id="kol:Kole_1467"/>
<protein>
    <recommendedName>
        <fullName evidence="3 6">Signal peptidase I</fullName>
        <ecNumber evidence="3 6">3.4.21.89</ecNumber>
    </recommendedName>
</protein>
<organism evidence="8 9">
    <name type="scientific">Kosmotoga olearia (strain ATCC BAA-1733 / DSM 21960 / TBF 19.5.1)</name>
    <dbReference type="NCBI Taxonomy" id="521045"/>
    <lineage>
        <taxon>Bacteria</taxon>
        <taxon>Thermotogati</taxon>
        <taxon>Thermotogota</taxon>
        <taxon>Thermotogae</taxon>
        <taxon>Kosmotogales</taxon>
        <taxon>Kosmotogaceae</taxon>
        <taxon>Kosmotoga</taxon>
    </lineage>
</organism>
<dbReference type="InterPro" id="IPR019533">
    <property type="entry name" value="Peptidase_S26"/>
</dbReference>
<proteinExistence type="inferred from homology"/>
<keyword evidence="6" id="KW-0645">Protease</keyword>
<keyword evidence="6" id="KW-0472">Membrane</keyword>
<dbReference type="AlphaFoldDB" id="C5CEB9"/>
<dbReference type="PRINTS" id="PR00727">
    <property type="entry name" value="LEADERPTASE"/>
</dbReference>
<comment type="similarity">
    <text evidence="2 6">Belongs to the peptidase S26 family.</text>
</comment>
<sequence>MSPVAKTAPATNESRVVREIKEWGKALLYAIIFGTIIRLFMFETMMVPTESMVPTIDPGDRLFVEKITYQLREPDYGDIVVFWVPFVDKESLKMLRAFDKFMDLFSPKEFKGHVKYVKRLVGKPGDVLELRVAPEYKHLEYELQKYPLDRNPRYQLYVNGKPLPEVADIRYSKEGIFADKDFYLGLAHPERVGYSFYKDFFRAYSNVIDYRGYYDDVLARLPLQDYIIYDPVTKNIKIKIPDGFYFFMGDNTLNSFDSRYFGFVPYKNIVGEPMLRIWKLSRFGPLNE</sequence>
<feature type="transmembrane region" description="Helical" evidence="6">
    <location>
        <begin position="26"/>
        <end position="42"/>
    </location>
</feature>
<dbReference type="GO" id="GO:0006465">
    <property type="term" value="P:signal peptide processing"/>
    <property type="evidence" value="ECO:0007669"/>
    <property type="project" value="InterPro"/>
</dbReference>
<feature type="active site" evidence="5">
    <location>
        <position position="118"/>
    </location>
</feature>
<reference evidence="8 9" key="1">
    <citation type="submission" date="2009-06" db="EMBL/GenBank/DDBJ databases">
        <title>Complete sequence of Thermotogales bacterium TBF 19.5.1.</title>
        <authorList>
            <consortium name="US DOE Joint Genome Institute"/>
            <person name="Lucas S."/>
            <person name="Copeland A."/>
            <person name="Lapidus A."/>
            <person name="Glavina del Rio T."/>
            <person name="Tice H."/>
            <person name="Bruce D."/>
            <person name="Goodwin L."/>
            <person name="Pitluck S."/>
            <person name="Chertkov O."/>
            <person name="Brettin T."/>
            <person name="Detter J.C."/>
            <person name="Han C."/>
            <person name="Schmutz J."/>
            <person name="Larimer F."/>
            <person name="Land M."/>
            <person name="Hauser L."/>
            <person name="Kyrpides N."/>
            <person name="Ovchinnikova G."/>
            <person name="Noll K."/>
        </authorList>
    </citation>
    <scope>NUCLEOTIDE SEQUENCE [LARGE SCALE GENOMIC DNA]</scope>
    <source>
        <strain evidence="9">ATCC BAA-1733 / DSM 21960 / TBF 19.5.1</strain>
    </source>
</reference>
<dbReference type="GO" id="GO:0016020">
    <property type="term" value="C:membrane"/>
    <property type="evidence" value="ECO:0007669"/>
    <property type="project" value="UniProtKB-SubCell"/>
</dbReference>
<evidence type="ECO:0000256" key="4">
    <source>
        <dbReference type="ARBA" id="ARBA00022801"/>
    </source>
</evidence>
<dbReference type="CDD" id="cd06530">
    <property type="entry name" value="S26_SPase_I"/>
    <property type="match status" value="1"/>
</dbReference>
<dbReference type="Gene3D" id="2.10.109.10">
    <property type="entry name" value="Umud Fragment, subunit A"/>
    <property type="match status" value="1"/>
</dbReference>
<gene>
    <name evidence="8" type="ordered locus">Kole_1467</name>
</gene>
<dbReference type="Pfam" id="PF10502">
    <property type="entry name" value="Peptidase_S26"/>
    <property type="match status" value="1"/>
</dbReference>
<dbReference type="InterPro" id="IPR000223">
    <property type="entry name" value="Pept_S26A_signal_pept_1"/>
</dbReference>
<dbReference type="RefSeq" id="WP_015868806.1">
    <property type="nucleotide sequence ID" value="NC_012785.1"/>
</dbReference>
<accession>C5CEB9</accession>
<evidence type="ECO:0000313" key="9">
    <source>
        <dbReference type="Proteomes" id="UP000002382"/>
    </source>
</evidence>
<dbReference type="NCBIfam" id="TIGR02227">
    <property type="entry name" value="sigpep_I_bact"/>
    <property type="match status" value="1"/>
</dbReference>
<name>C5CEB9_KOSOT</name>
<keyword evidence="6" id="KW-0812">Transmembrane</keyword>
<dbReference type="HOGENOM" id="CLU_028723_5_1_0"/>
<dbReference type="InterPro" id="IPR019757">
    <property type="entry name" value="Pept_S26A_signal_pept_1_Lys-AS"/>
</dbReference>
<feature type="active site" evidence="5">
    <location>
        <position position="51"/>
    </location>
</feature>
<keyword evidence="4 6" id="KW-0378">Hydrolase</keyword>
<dbReference type="STRING" id="521045.Kole_1467"/>
<dbReference type="EMBL" id="CP001634">
    <property type="protein sequence ID" value="ACR80159.1"/>
    <property type="molecule type" value="Genomic_DNA"/>
</dbReference>
<dbReference type="GO" id="GO:0004252">
    <property type="term" value="F:serine-type endopeptidase activity"/>
    <property type="evidence" value="ECO:0007669"/>
    <property type="project" value="InterPro"/>
</dbReference>
<keyword evidence="6" id="KW-1133">Transmembrane helix</keyword>
<feature type="domain" description="Peptidase S26" evidence="7">
    <location>
        <begin position="21"/>
        <end position="278"/>
    </location>
</feature>